<name>A0ABU3ZSB4_9SPHN</name>
<feature type="transmembrane region" description="Helical" evidence="1">
    <location>
        <begin position="565"/>
        <end position="582"/>
    </location>
</feature>
<dbReference type="EMBL" id="JAPTHD010000001">
    <property type="protein sequence ID" value="MDV5822272.1"/>
    <property type="molecule type" value="Genomic_DNA"/>
</dbReference>
<keyword evidence="3" id="KW-1185">Reference proteome</keyword>
<reference evidence="3" key="1">
    <citation type="journal article" date="2022" name="J Environ Chem Eng">
        <title>Biodegradation of petroleum oil using a constructed nonpathogenic and heavy metal-tolerant bacterial consortium isolated from marine sponges.</title>
        <authorList>
            <person name="Dechsakulwatana C."/>
            <person name="Rungsihiranrut A."/>
            <person name="Muangchinda C."/>
            <person name="Ningthoujam R."/>
            <person name="Klankeo P."/>
            <person name="Pinyakong O."/>
        </authorList>
    </citation>
    <scope>NUCLEOTIDE SEQUENCE [LARGE SCALE GENOMIC DNA]</scope>
    <source>
        <strain evidence="3">MO2-4</strain>
    </source>
</reference>
<evidence type="ECO:0000256" key="1">
    <source>
        <dbReference type="SAM" id="Phobius"/>
    </source>
</evidence>
<keyword evidence="1" id="KW-1133">Transmembrane helix</keyword>
<keyword evidence="1" id="KW-0472">Membrane</keyword>
<evidence type="ECO:0000313" key="2">
    <source>
        <dbReference type="EMBL" id="MDV5822272.1"/>
    </source>
</evidence>
<feature type="transmembrane region" description="Helical" evidence="1">
    <location>
        <begin position="37"/>
        <end position="56"/>
    </location>
</feature>
<dbReference type="Proteomes" id="UP001185984">
    <property type="component" value="Unassembled WGS sequence"/>
</dbReference>
<keyword evidence="1" id="KW-0812">Transmembrane</keyword>
<dbReference type="SUPFAM" id="SSF52317">
    <property type="entry name" value="Class I glutamine amidotransferase-like"/>
    <property type="match status" value="1"/>
</dbReference>
<proteinExistence type="predicted"/>
<dbReference type="InterPro" id="IPR029062">
    <property type="entry name" value="Class_I_gatase-like"/>
</dbReference>
<comment type="caution">
    <text evidence="2">The sequence shown here is derived from an EMBL/GenBank/DDBJ whole genome shotgun (WGS) entry which is preliminary data.</text>
</comment>
<feature type="transmembrane region" description="Helical" evidence="1">
    <location>
        <begin position="6"/>
        <end position="25"/>
    </location>
</feature>
<gene>
    <name evidence="2" type="ORF">O0R41_01460</name>
</gene>
<sequence length="597" mass="62059">MTMERLIAGLLALAVLVAAIRLILWHRSAPGSRPLRLIALLLLQPLCATLLFLTLYPPPVADGSASLRIATAGASRLAARQGGGLVALPEAGTVQGAEAAPDLATALRRHPGARQISILGEGLPPRDIDAARGVQVSYDPPAPPTGLVSLTPPPAAAPGEAFTVGGQIAELPGASIALIDPAGRITDSGVPDRQGRFRLTGTARAAGNSLFTLRIMSGKHLAAQAAVPLTVRDVKLPRLLLLAGAPGPEVKYLRRWATDAGFDVTSRISVGGGVLLGDAPISIDTATLRGFDAVLIDDRSWAGLGGQRNALLAAVRDGLGLILRAGGPLDGTTRAQWRGLGFALSGNNVAAPLALPKPAAAAMARTRQGIASADVPDDMRLPADFIPDVSRLALSPAGDQAVTLLRDASGTPIAAWRAAGLGRVALFTGLDSYALALTGHGALYDDWWRALLRAVVRPAPGSASLPGISWAGERLILCGIGGDAQVERPDGAGAALQQVGACAAFWPATAGWHRLHDKDAVTPFYVQPADALPAMRAARNRDATLMLRSTAPRDASVPFPTPGPAWPFALAWLIASALLWWFERSRLGRDQPTRSTM</sequence>
<dbReference type="RefSeq" id="WP_317515493.1">
    <property type="nucleotide sequence ID" value="NZ_JAPTHD010000001.1"/>
</dbReference>
<protein>
    <submittedName>
        <fullName evidence="2">Carboxypeptidase regulatory-like domain-containing protein</fullName>
    </submittedName>
</protein>
<accession>A0ABU3ZSB4</accession>
<organism evidence="2 3">
    <name type="scientific">Sphingobium naphthae</name>
    <dbReference type="NCBI Taxonomy" id="1886786"/>
    <lineage>
        <taxon>Bacteria</taxon>
        <taxon>Pseudomonadati</taxon>
        <taxon>Pseudomonadota</taxon>
        <taxon>Alphaproteobacteria</taxon>
        <taxon>Sphingomonadales</taxon>
        <taxon>Sphingomonadaceae</taxon>
        <taxon>Sphingobium</taxon>
    </lineage>
</organism>
<dbReference type="Gene3D" id="3.40.50.880">
    <property type="match status" value="1"/>
</dbReference>
<evidence type="ECO:0000313" key="3">
    <source>
        <dbReference type="Proteomes" id="UP001185984"/>
    </source>
</evidence>